<proteinExistence type="predicted"/>
<comment type="caution">
    <text evidence="2">The sequence shown here is derived from an EMBL/GenBank/DDBJ whole genome shotgun (WGS) entry which is preliminary data.</text>
</comment>
<organism evidence="2 3">
    <name type="scientific">Streptomyces bambusae</name>
    <dbReference type="NCBI Taxonomy" id="1550616"/>
    <lineage>
        <taxon>Bacteria</taxon>
        <taxon>Bacillati</taxon>
        <taxon>Actinomycetota</taxon>
        <taxon>Actinomycetes</taxon>
        <taxon>Kitasatosporales</taxon>
        <taxon>Streptomycetaceae</taxon>
        <taxon>Streptomyces</taxon>
    </lineage>
</organism>
<protein>
    <recommendedName>
        <fullName evidence="1">Bulb-type lectin domain-containing protein</fullName>
    </recommendedName>
</protein>
<reference evidence="2 3" key="1">
    <citation type="submission" date="2019-12" db="EMBL/GenBank/DDBJ databases">
        <title>Genome sequence of Streptomyces bambusae.</title>
        <authorList>
            <person name="Bansal K."/>
            <person name="Choksket S."/>
            <person name="Korpole S."/>
            <person name="Patil P.B."/>
        </authorList>
    </citation>
    <scope>NUCLEOTIDE SEQUENCE [LARGE SCALE GENOMIC DNA]</scope>
    <source>
        <strain evidence="2 3">SK60</strain>
    </source>
</reference>
<keyword evidence="3" id="KW-1185">Reference proteome</keyword>
<dbReference type="InterPro" id="IPR036426">
    <property type="entry name" value="Bulb-type_lectin_dom_sf"/>
</dbReference>
<feature type="domain" description="Bulb-type lectin" evidence="1">
    <location>
        <begin position="2"/>
        <end position="123"/>
    </location>
</feature>
<dbReference type="Proteomes" id="UP000812013">
    <property type="component" value="Unassembled WGS sequence"/>
</dbReference>
<name>A0ABS6ZC31_9ACTN</name>
<evidence type="ECO:0000313" key="2">
    <source>
        <dbReference type="EMBL" id="MBW5485291.1"/>
    </source>
</evidence>
<accession>A0ABS6ZC31</accession>
<dbReference type="PROSITE" id="PS50927">
    <property type="entry name" value="BULB_LECTIN"/>
    <property type="match status" value="2"/>
</dbReference>
<dbReference type="EMBL" id="WTFF01000237">
    <property type="protein sequence ID" value="MBW5485291.1"/>
    <property type="molecule type" value="Genomic_DNA"/>
</dbReference>
<evidence type="ECO:0000313" key="3">
    <source>
        <dbReference type="Proteomes" id="UP000812013"/>
    </source>
</evidence>
<dbReference type="SUPFAM" id="SSF51110">
    <property type="entry name" value="alpha-D-mannose-specific plant lectins"/>
    <property type="match status" value="3"/>
</dbReference>
<feature type="domain" description="Bulb-type lectin" evidence="1">
    <location>
        <begin position="124"/>
        <end position="248"/>
    </location>
</feature>
<sequence length="257" mass="28255">MLAEINPGQRLEPGARLVDNVSTTELVMQPDGNLVLYALGNPGGYKLPLWHSGTWGNPGAYATMQEDGNFVVYRQGGGPQTGGGIWHTGTYGTATDWRHKAYLLEGEFAVDGRGNTAATQRWSTSTLEHQNQLCSNFETAAYGWWTGSWAQSASVWLVLQKDNNLVMYRKSDGKAIWHSGTYGGSQRVYMQMNYKDRGDLTITQGDSYGPVRWRTGTSGNSDAWALLQDDGNFVVYKRDGGPGKGGALWHTATYNKI</sequence>
<dbReference type="SMART" id="SM00108">
    <property type="entry name" value="B_lectin"/>
    <property type="match status" value="2"/>
</dbReference>
<evidence type="ECO:0000259" key="1">
    <source>
        <dbReference type="PROSITE" id="PS50927"/>
    </source>
</evidence>
<gene>
    <name evidence="2" type="ORF">GPJ59_26300</name>
</gene>
<dbReference type="InterPro" id="IPR001480">
    <property type="entry name" value="Bulb-type_lectin_dom"/>
</dbReference>
<dbReference type="Gene3D" id="2.90.10.10">
    <property type="entry name" value="Bulb-type lectin domain"/>
    <property type="match status" value="2"/>
</dbReference>